<evidence type="ECO:0000256" key="3">
    <source>
        <dbReference type="ARBA" id="ARBA00022692"/>
    </source>
</evidence>
<feature type="compositionally biased region" description="Low complexity" evidence="7">
    <location>
        <begin position="466"/>
        <end position="477"/>
    </location>
</feature>
<evidence type="ECO:0000256" key="1">
    <source>
        <dbReference type="ARBA" id="ARBA00004651"/>
    </source>
</evidence>
<evidence type="ECO:0000256" key="6">
    <source>
        <dbReference type="ARBA" id="ARBA00023251"/>
    </source>
</evidence>
<dbReference type="RefSeq" id="WP_381842181.1">
    <property type="nucleotide sequence ID" value="NZ_JBHYTS010000037.1"/>
</dbReference>
<comment type="subcellular location">
    <subcellularLocation>
        <location evidence="1">Cell membrane</location>
        <topology evidence="1">Multi-pass membrane protein</topology>
    </subcellularLocation>
</comment>
<keyword evidence="5 8" id="KW-0472">Membrane</keyword>
<feature type="compositionally biased region" description="Basic and acidic residues" evidence="7">
    <location>
        <begin position="479"/>
        <end position="508"/>
    </location>
</feature>
<feature type="transmembrane region" description="Helical" evidence="8">
    <location>
        <begin position="184"/>
        <end position="206"/>
    </location>
</feature>
<reference evidence="10 11" key="1">
    <citation type="submission" date="2024-09" db="EMBL/GenBank/DDBJ databases">
        <title>The Natural Products Discovery Center: Release of the First 8490 Sequenced Strains for Exploring Actinobacteria Biosynthetic Diversity.</title>
        <authorList>
            <person name="Kalkreuter E."/>
            <person name="Kautsar S.A."/>
            <person name="Yang D."/>
            <person name="Bader C.D."/>
            <person name="Teijaro C.N."/>
            <person name="Fluegel L."/>
            <person name="Davis C.M."/>
            <person name="Simpson J.R."/>
            <person name="Lauterbach L."/>
            <person name="Steele A.D."/>
            <person name="Gui C."/>
            <person name="Meng S."/>
            <person name="Li G."/>
            <person name="Viehrig K."/>
            <person name="Ye F."/>
            <person name="Su P."/>
            <person name="Kiefer A.F."/>
            <person name="Nichols A."/>
            <person name="Cepeda A.J."/>
            <person name="Yan W."/>
            <person name="Fan B."/>
            <person name="Jiang Y."/>
            <person name="Adhikari A."/>
            <person name="Zheng C.-J."/>
            <person name="Schuster L."/>
            <person name="Cowan T.M."/>
            <person name="Smanski M.J."/>
            <person name="Chevrette M.G."/>
            <person name="De Carvalho L.P.S."/>
            <person name="Shen B."/>
        </authorList>
    </citation>
    <scope>NUCLEOTIDE SEQUENCE [LARGE SCALE GENOMIC DNA]</scope>
    <source>
        <strain evidence="10 11">NPDC059500</strain>
    </source>
</reference>
<evidence type="ECO:0000256" key="2">
    <source>
        <dbReference type="ARBA" id="ARBA00022448"/>
    </source>
</evidence>
<comment type="caution">
    <text evidence="10">The sequence shown here is derived from an EMBL/GenBank/DDBJ whole genome shotgun (WGS) entry which is preliminary data.</text>
</comment>
<dbReference type="PANTHER" id="PTHR42718">
    <property type="entry name" value="MAJOR FACILITATOR SUPERFAMILY MULTIDRUG TRANSPORTER MFSC"/>
    <property type="match status" value="1"/>
</dbReference>
<dbReference type="PROSITE" id="PS50850">
    <property type="entry name" value="MFS"/>
    <property type="match status" value="1"/>
</dbReference>
<feature type="transmembrane region" description="Helical" evidence="8">
    <location>
        <begin position="314"/>
        <end position="333"/>
    </location>
</feature>
<feature type="transmembrane region" description="Helical" evidence="8">
    <location>
        <begin position="368"/>
        <end position="387"/>
    </location>
</feature>
<feature type="transmembrane region" description="Helical" evidence="8">
    <location>
        <begin position="27"/>
        <end position="52"/>
    </location>
</feature>
<keyword evidence="11" id="KW-1185">Reference proteome</keyword>
<feature type="region of interest" description="Disordered" evidence="7">
    <location>
        <begin position="1"/>
        <end position="22"/>
    </location>
</feature>
<dbReference type="SUPFAM" id="SSF103473">
    <property type="entry name" value="MFS general substrate transporter"/>
    <property type="match status" value="1"/>
</dbReference>
<protein>
    <submittedName>
        <fullName evidence="10">MFS transporter</fullName>
    </submittedName>
</protein>
<evidence type="ECO:0000313" key="11">
    <source>
        <dbReference type="Proteomes" id="UP001599756"/>
    </source>
</evidence>
<keyword evidence="3 8" id="KW-0812">Transmembrane</keyword>
<evidence type="ECO:0000256" key="4">
    <source>
        <dbReference type="ARBA" id="ARBA00022989"/>
    </source>
</evidence>
<gene>
    <name evidence="10" type="ORF">ACFW88_22480</name>
</gene>
<sequence>MIPRIPRPTRATRGADRPKPAGFDRRLIAPMVLGSVLNPVNSSMIAVALVPIGAAFGASPARTVWLVSALYLATAVGQPVIGRLVDMYGPRRLYLVGTSLVGVAGVLGALAPSLGALIGARVLLGFGTSAAYPASMQLTRREAERTGQDSPAGVLTALAVANQTVAVVGPALGGLLIGAGGWRAVFTVNVPLSAACLVLGGLRLPGEPRAAGRDRRDVDLPGMVLFAAMLVALMLFLMAPRSDHWYLPLLAAVAAAAFALRELGTARPFVDLRVLGGDVPLLATYLRQFLGYTTSYAFMYGYTQWLEQGRGLGASTAGLVLLPLSATALTVSTLTGRREAVPTKLVAGACVQIAACAFLLLVGSGSGLWMLLVAGVVMGVPQGLIGLANQNALYRQADPARIASAAGLLRTFMYLGALGASAATAGFFPHRADTAGLHGLALFMLAGSTLLLATVLPDRSLRSLTPQAPVPAAAQPEARPPHARREPRPSQHPQEPRESQDSSETRKA</sequence>
<keyword evidence="4 8" id="KW-1133">Transmembrane helix</keyword>
<dbReference type="InterPro" id="IPR011701">
    <property type="entry name" value="MFS"/>
</dbReference>
<organism evidence="10 11">
    <name type="scientific">Streptomyces anandii</name>
    <dbReference type="NCBI Taxonomy" id="285454"/>
    <lineage>
        <taxon>Bacteria</taxon>
        <taxon>Bacillati</taxon>
        <taxon>Actinomycetota</taxon>
        <taxon>Actinomycetes</taxon>
        <taxon>Kitasatosporales</taxon>
        <taxon>Streptomycetaceae</taxon>
        <taxon>Streptomyces</taxon>
    </lineage>
</organism>
<feature type="transmembrane region" description="Helical" evidence="8">
    <location>
        <begin position="345"/>
        <end position="362"/>
    </location>
</feature>
<feature type="transmembrane region" description="Helical" evidence="8">
    <location>
        <begin position="116"/>
        <end position="134"/>
    </location>
</feature>
<feature type="domain" description="Major facilitator superfamily (MFS) profile" evidence="9">
    <location>
        <begin position="27"/>
        <end position="465"/>
    </location>
</feature>
<dbReference type="EMBL" id="JBHYTS010000037">
    <property type="protein sequence ID" value="MFE1753273.1"/>
    <property type="molecule type" value="Genomic_DNA"/>
</dbReference>
<feature type="transmembrane region" description="Helical" evidence="8">
    <location>
        <begin position="408"/>
        <end position="429"/>
    </location>
</feature>
<dbReference type="InterPro" id="IPR036259">
    <property type="entry name" value="MFS_trans_sf"/>
</dbReference>
<feature type="transmembrane region" description="Helical" evidence="8">
    <location>
        <begin position="93"/>
        <end position="110"/>
    </location>
</feature>
<name>A0ABW6H9Y3_9ACTN</name>
<dbReference type="PANTHER" id="PTHR42718:SF9">
    <property type="entry name" value="MAJOR FACILITATOR SUPERFAMILY MULTIDRUG TRANSPORTER MFSC"/>
    <property type="match status" value="1"/>
</dbReference>
<feature type="transmembrane region" description="Helical" evidence="8">
    <location>
        <begin position="64"/>
        <end position="81"/>
    </location>
</feature>
<dbReference type="InterPro" id="IPR020846">
    <property type="entry name" value="MFS_dom"/>
</dbReference>
<dbReference type="Proteomes" id="UP001599756">
    <property type="component" value="Unassembled WGS sequence"/>
</dbReference>
<feature type="transmembrane region" description="Helical" evidence="8">
    <location>
        <begin position="435"/>
        <end position="456"/>
    </location>
</feature>
<feature type="compositionally biased region" description="Basic and acidic residues" evidence="7">
    <location>
        <begin position="13"/>
        <end position="22"/>
    </location>
</feature>
<dbReference type="Gene3D" id="1.20.1250.20">
    <property type="entry name" value="MFS general substrate transporter like domains"/>
    <property type="match status" value="1"/>
</dbReference>
<proteinExistence type="predicted"/>
<feature type="compositionally biased region" description="Low complexity" evidence="7">
    <location>
        <begin position="1"/>
        <end position="12"/>
    </location>
</feature>
<dbReference type="Pfam" id="PF07690">
    <property type="entry name" value="MFS_1"/>
    <property type="match status" value="1"/>
</dbReference>
<feature type="transmembrane region" description="Helical" evidence="8">
    <location>
        <begin position="218"/>
        <end position="239"/>
    </location>
</feature>
<evidence type="ECO:0000256" key="5">
    <source>
        <dbReference type="ARBA" id="ARBA00023136"/>
    </source>
</evidence>
<keyword evidence="6" id="KW-0046">Antibiotic resistance</keyword>
<accession>A0ABW6H9Y3</accession>
<feature type="transmembrane region" description="Helical" evidence="8">
    <location>
        <begin position="154"/>
        <end position="178"/>
    </location>
</feature>
<evidence type="ECO:0000259" key="9">
    <source>
        <dbReference type="PROSITE" id="PS50850"/>
    </source>
</evidence>
<evidence type="ECO:0000256" key="7">
    <source>
        <dbReference type="SAM" id="MobiDB-lite"/>
    </source>
</evidence>
<feature type="region of interest" description="Disordered" evidence="7">
    <location>
        <begin position="464"/>
        <end position="508"/>
    </location>
</feature>
<evidence type="ECO:0000313" key="10">
    <source>
        <dbReference type="EMBL" id="MFE1753273.1"/>
    </source>
</evidence>
<evidence type="ECO:0000256" key="8">
    <source>
        <dbReference type="SAM" id="Phobius"/>
    </source>
</evidence>
<keyword evidence="2" id="KW-0813">Transport</keyword>